<sequence length="258" mass="28464">MAKKCKCECPKCMPGWLATFGDLMSLLLCFFVLLLSMSTMDAKKVKEAIGSLAGALSVLEGGTQTEVSRNRIQKATPIEKTDETAQTVNKLSQAVAEFRQFTAGGKGPAIVLEEGEEGFFIRLPADITFKPGSAQITDEDSLLFLKRIALIIKEYLPKNIEIQIKGYTDNQPPPPTSPYADNWELSAARALSVLKILIKDGVNPKQLSAAAYGEYHPIAANATPEGRAKNRRVEIWFFSKKKQNQNKIEKSVLDKVKK</sequence>
<dbReference type="Proteomes" id="UP000000448">
    <property type="component" value="Chromosome"/>
</dbReference>
<reference evidence="10 11" key="1">
    <citation type="journal article" date="2009" name="PLoS Genet.">
        <title>Adaptations to submarine hydrothermal environments exemplified by the genome of Nautilia profundicola.</title>
        <authorList>
            <person name="Campbell B.J."/>
            <person name="Smith J.L."/>
            <person name="Hanson T.E."/>
            <person name="Klotz M.G."/>
            <person name="Stein L.Y."/>
            <person name="Lee C.K."/>
            <person name="Wu D."/>
            <person name="Robinson J.M."/>
            <person name="Khouri H.M."/>
            <person name="Eisen J.A."/>
            <person name="Cary S.C."/>
        </authorList>
    </citation>
    <scope>NUCLEOTIDE SEQUENCE [LARGE SCALE GENOMIC DNA]</scope>
    <source>
        <strain evidence="11">ATCC BAA-1463 / DSM 18972 / AmH</strain>
    </source>
</reference>
<evidence type="ECO:0000256" key="3">
    <source>
        <dbReference type="ARBA" id="ARBA00022475"/>
    </source>
</evidence>
<dbReference type="Pfam" id="PF13677">
    <property type="entry name" value="MotB_plug"/>
    <property type="match status" value="1"/>
</dbReference>
<organism evidence="10 11">
    <name type="scientific">Nautilia profundicola (strain ATCC BAA-1463 / DSM 18972 / AmH)</name>
    <dbReference type="NCBI Taxonomy" id="598659"/>
    <lineage>
        <taxon>Bacteria</taxon>
        <taxon>Pseudomonadati</taxon>
        <taxon>Campylobacterota</taxon>
        <taxon>Epsilonproteobacteria</taxon>
        <taxon>Nautiliales</taxon>
        <taxon>Nautiliaceae</taxon>
        <taxon>Nautilia</taxon>
    </lineage>
</organism>
<evidence type="ECO:0000313" key="11">
    <source>
        <dbReference type="Proteomes" id="UP000000448"/>
    </source>
</evidence>
<dbReference type="eggNOG" id="COG1360">
    <property type="taxonomic scope" value="Bacteria"/>
</dbReference>
<dbReference type="InterPro" id="IPR025713">
    <property type="entry name" value="MotB-like_N_dom"/>
</dbReference>
<evidence type="ECO:0000256" key="8">
    <source>
        <dbReference type="SAM" id="Phobius"/>
    </source>
</evidence>
<dbReference type="SUPFAM" id="SSF103088">
    <property type="entry name" value="OmpA-like"/>
    <property type="match status" value="1"/>
</dbReference>
<gene>
    <name evidence="10" type="ordered locus">NAMH_1161</name>
</gene>
<evidence type="ECO:0000256" key="7">
    <source>
        <dbReference type="PROSITE-ProRule" id="PRU00473"/>
    </source>
</evidence>
<keyword evidence="6 7" id="KW-0472">Membrane</keyword>
<comment type="subcellular location">
    <subcellularLocation>
        <location evidence="1">Cell membrane</location>
        <topology evidence="1">Single-pass membrane protein</topology>
    </subcellularLocation>
</comment>
<dbReference type="OrthoDB" id="5292153at2"/>
<keyword evidence="5 8" id="KW-1133">Transmembrane helix</keyword>
<dbReference type="InterPro" id="IPR006665">
    <property type="entry name" value="OmpA-like"/>
</dbReference>
<feature type="transmembrane region" description="Helical" evidence="8">
    <location>
        <begin position="16"/>
        <end position="36"/>
    </location>
</feature>
<accession>B9LA99</accession>
<name>B9LA99_NAUPA</name>
<dbReference type="PANTHER" id="PTHR30329:SF21">
    <property type="entry name" value="LIPOPROTEIN YIAD-RELATED"/>
    <property type="match status" value="1"/>
</dbReference>
<dbReference type="STRING" id="598659.NAMH_1161"/>
<dbReference type="GO" id="GO:0005886">
    <property type="term" value="C:plasma membrane"/>
    <property type="evidence" value="ECO:0007669"/>
    <property type="project" value="UniProtKB-SubCell"/>
</dbReference>
<dbReference type="Gene3D" id="3.30.1330.60">
    <property type="entry name" value="OmpA-like domain"/>
    <property type="match status" value="1"/>
</dbReference>
<dbReference type="InterPro" id="IPR050330">
    <property type="entry name" value="Bact_OuterMem_StrucFunc"/>
</dbReference>
<evidence type="ECO:0000313" key="10">
    <source>
        <dbReference type="EMBL" id="ACM92318.1"/>
    </source>
</evidence>
<keyword evidence="4 8" id="KW-0812">Transmembrane</keyword>
<dbReference type="PROSITE" id="PS51123">
    <property type="entry name" value="OMPA_2"/>
    <property type="match status" value="1"/>
</dbReference>
<evidence type="ECO:0000256" key="2">
    <source>
        <dbReference type="ARBA" id="ARBA00008914"/>
    </source>
</evidence>
<keyword evidence="3" id="KW-1003">Cell membrane</keyword>
<dbReference type="AlphaFoldDB" id="B9LA99"/>
<evidence type="ECO:0000256" key="4">
    <source>
        <dbReference type="ARBA" id="ARBA00022692"/>
    </source>
</evidence>
<dbReference type="EMBL" id="CP001279">
    <property type="protein sequence ID" value="ACM92318.1"/>
    <property type="molecule type" value="Genomic_DNA"/>
</dbReference>
<proteinExistence type="inferred from homology"/>
<evidence type="ECO:0000256" key="5">
    <source>
        <dbReference type="ARBA" id="ARBA00022989"/>
    </source>
</evidence>
<evidence type="ECO:0000259" key="9">
    <source>
        <dbReference type="PROSITE" id="PS51123"/>
    </source>
</evidence>
<evidence type="ECO:0000256" key="6">
    <source>
        <dbReference type="ARBA" id="ARBA00023136"/>
    </source>
</evidence>
<dbReference type="CDD" id="cd07185">
    <property type="entry name" value="OmpA_C-like"/>
    <property type="match status" value="1"/>
</dbReference>
<dbReference type="HOGENOM" id="CLU_016890_0_1_7"/>
<feature type="domain" description="OmpA-like" evidence="9">
    <location>
        <begin position="116"/>
        <end position="241"/>
    </location>
</feature>
<evidence type="ECO:0000256" key="1">
    <source>
        <dbReference type="ARBA" id="ARBA00004162"/>
    </source>
</evidence>
<dbReference type="PANTHER" id="PTHR30329">
    <property type="entry name" value="STATOR ELEMENT OF FLAGELLAR MOTOR COMPLEX"/>
    <property type="match status" value="1"/>
</dbReference>
<dbReference type="InterPro" id="IPR036737">
    <property type="entry name" value="OmpA-like_sf"/>
</dbReference>
<dbReference type="Pfam" id="PF00691">
    <property type="entry name" value="OmpA"/>
    <property type="match status" value="1"/>
</dbReference>
<dbReference type="KEGG" id="nam:NAMH_1161"/>
<comment type="similarity">
    <text evidence="2">Belongs to the MotB family.</text>
</comment>
<protein>
    <submittedName>
        <fullName evidence="10">OmpA/MotB</fullName>
    </submittedName>
</protein>
<dbReference type="RefSeq" id="WP_012663690.1">
    <property type="nucleotide sequence ID" value="NC_012115.1"/>
</dbReference>
<keyword evidence="11" id="KW-1185">Reference proteome</keyword>